<dbReference type="PANTHER" id="PTHR30607">
    <property type="entry name" value="POTASSIUM-TRANSPORTING ATPASE A CHAIN"/>
    <property type="match status" value="1"/>
</dbReference>
<reference evidence="10" key="1">
    <citation type="submission" date="2013-08" db="EMBL/GenBank/DDBJ databases">
        <authorList>
            <person name="Mendez C."/>
            <person name="Richter M."/>
            <person name="Ferrer M."/>
            <person name="Sanchez J."/>
        </authorList>
    </citation>
    <scope>NUCLEOTIDE SEQUENCE</scope>
</reference>
<comment type="caution">
    <text evidence="10">The sequence shown here is derived from an EMBL/GenBank/DDBJ whole genome shotgun (WGS) entry which is preliminary data.</text>
</comment>
<evidence type="ECO:0000256" key="7">
    <source>
        <dbReference type="ARBA" id="ARBA00023065"/>
    </source>
</evidence>
<keyword evidence="6 9" id="KW-1133">Transmembrane helix</keyword>
<accession>T0YD20</accession>
<evidence type="ECO:0000256" key="5">
    <source>
        <dbReference type="ARBA" id="ARBA00022958"/>
    </source>
</evidence>
<keyword evidence="8 9" id="KW-0472">Membrane</keyword>
<feature type="transmembrane region" description="Helical" evidence="9">
    <location>
        <begin position="31"/>
        <end position="57"/>
    </location>
</feature>
<proteinExistence type="predicted"/>
<evidence type="ECO:0000313" key="10">
    <source>
        <dbReference type="EMBL" id="EQD29667.1"/>
    </source>
</evidence>
<dbReference type="EMBL" id="AUZY01012495">
    <property type="protein sequence ID" value="EQD29667.1"/>
    <property type="molecule type" value="Genomic_DNA"/>
</dbReference>
<evidence type="ECO:0000256" key="9">
    <source>
        <dbReference type="SAM" id="Phobius"/>
    </source>
</evidence>
<keyword evidence="7" id="KW-0406">Ion transport</keyword>
<evidence type="ECO:0000256" key="8">
    <source>
        <dbReference type="ARBA" id="ARBA00023136"/>
    </source>
</evidence>
<reference evidence="10" key="2">
    <citation type="journal article" date="2014" name="ISME J.">
        <title>Microbial stratification in low pH oxic and suboxic macroscopic growths along an acid mine drainage.</title>
        <authorList>
            <person name="Mendez-Garcia C."/>
            <person name="Mesa V."/>
            <person name="Sprenger R.R."/>
            <person name="Richter M."/>
            <person name="Diez M.S."/>
            <person name="Solano J."/>
            <person name="Bargiela R."/>
            <person name="Golyshina O.V."/>
            <person name="Manteca A."/>
            <person name="Ramos J.L."/>
            <person name="Gallego J.R."/>
            <person name="Llorente I."/>
            <person name="Martins Dos Santos V.A."/>
            <person name="Jensen O.N."/>
            <person name="Pelaez A.I."/>
            <person name="Sanchez J."/>
            <person name="Ferrer M."/>
        </authorList>
    </citation>
    <scope>NUCLEOTIDE SEQUENCE</scope>
</reference>
<organism evidence="10">
    <name type="scientific">mine drainage metagenome</name>
    <dbReference type="NCBI Taxonomy" id="410659"/>
    <lineage>
        <taxon>unclassified sequences</taxon>
        <taxon>metagenomes</taxon>
        <taxon>ecological metagenomes</taxon>
    </lineage>
</organism>
<protein>
    <submittedName>
        <fullName evidence="10">ATPase, K+ transporting, A subunit</fullName>
    </submittedName>
</protein>
<dbReference type="PANTHER" id="PTHR30607:SF2">
    <property type="entry name" value="POTASSIUM-TRANSPORTING ATPASE POTASSIUM-BINDING SUBUNIT"/>
    <property type="match status" value="1"/>
</dbReference>
<keyword evidence="4 9" id="KW-0812">Transmembrane</keyword>
<dbReference type="GO" id="GO:0008556">
    <property type="term" value="F:P-type potassium transmembrane transporter activity"/>
    <property type="evidence" value="ECO:0007669"/>
    <property type="project" value="InterPro"/>
</dbReference>
<evidence type="ECO:0000256" key="6">
    <source>
        <dbReference type="ARBA" id="ARBA00022989"/>
    </source>
</evidence>
<dbReference type="Pfam" id="PF03814">
    <property type="entry name" value="KdpA"/>
    <property type="match status" value="1"/>
</dbReference>
<sequence length="66" mass="6880">MIPVLALAGTLAAKQVVPASAGTFRTDNPMFVVLLLGVILIVGGLTFFPAVSLGPLVEQLSHGRFF</sequence>
<evidence type="ECO:0000256" key="2">
    <source>
        <dbReference type="ARBA" id="ARBA00022475"/>
    </source>
</evidence>
<dbReference type="GO" id="GO:0005886">
    <property type="term" value="C:plasma membrane"/>
    <property type="evidence" value="ECO:0007669"/>
    <property type="project" value="TreeGrafter"/>
</dbReference>
<dbReference type="AlphaFoldDB" id="T0YD20"/>
<evidence type="ECO:0000256" key="1">
    <source>
        <dbReference type="ARBA" id="ARBA00022448"/>
    </source>
</evidence>
<gene>
    <name evidence="10" type="ORF">B1B_18656</name>
</gene>
<dbReference type="InterPro" id="IPR004623">
    <property type="entry name" value="KdpA"/>
</dbReference>
<evidence type="ECO:0000256" key="4">
    <source>
        <dbReference type="ARBA" id="ARBA00022692"/>
    </source>
</evidence>
<keyword evidence="2" id="KW-1003">Cell membrane</keyword>
<keyword evidence="3" id="KW-0633">Potassium transport</keyword>
<name>T0YD20_9ZZZZ</name>
<keyword evidence="5" id="KW-0630">Potassium</keyword>
<evidence type="ECO:0000256" key="3">
    <source>
        <dbReference type="ARBA" id="ARBA00022538"/>
    </source>
</evidence>
<keyword evidence="1" id="KW-0813">Transport</keyword>